<dbReference type="STRING" id="400682.A0A1X7UHA3"/>
<evidence type="ECO:0000256" key="1">
    <source>
        <dbReference type="ARBA" id="ARBA00005439"/>
    </source>
</evidence>
<dbReference type="Gene3D" id="3.10.20.80">
    <property type="entry name" value="Translation initiation factor 3 (IF-3), N-terminal domain"/>
    <property type="match status" value="1"/>
</dbReference>
<dbReference type="Gene3D" id="3.30.110.10">
    <property type="entry name" value="Translation initiation factor 3 (IF-3), C-terminal domain"/>
    <property type="match status" value="1"/>
</dbReference>
<gene>
    <name evidence="5" type="primary">105313352</name>
</gene>
<organism evidence="5">
    <name type="scientific">Amphimedon queenslandica</name>
    <name type="common">Sponge</name>
    <dbReference type="NCBI Taxonomy" id="400682"/>
    <lineage>
        <taxon>Eukaryota</taxon>
        <taxon>Metazoa</taxon>
        <taxon>Porifera</taxon>
        <taxon>Demospongiae</taxon>
        <taxon>Heteroscleromorpha</taxon>
        <taxon>Haplosclerida</taxon>
        <taxon>Niphatidae</taxon>
        <taxon>Amphimedon</taxon>
    </lineage>
</organism>
<dbReference type="GO" id="GO:0003743">
    <property type="term" value="F:translation initiation factor activity"/>
    <property type="evidence" value="ECO:0007669"/>
    <property type="project" value="UniProtKB-KW"/>
</dbReference>
<evidence type="ECO:0000313" key="5">
    <source>
        <dbReference type="EnsemblMetazoa" id="Aqu2.1.27344_001"/>
    </source>
</evidence>
<dbReference type="SUPFAM" id="SSF54364">
    <property type="entry name" value="Translation initiation factor IF3, N-terminal domain"/>
    <property type="match status" value="1"/>
</dbReference>
<evidence type="ECO:0000256" key="3">
    <source>
        <dbReference type="ARBA" id="ARBA00022917"/>
    </source>
</evidence>
<dbReference type="GO" id="GO:0043022">
    <property type="term" value="F:ribosome binding"/>
    <property type="evidence" value="ECO:0007669"/>
    <property type="project" value="TreeGrafter"/>
</dbReference>
<proteinExistence type="inferred from homology"/>
<dbReference type="InterPro" id="IPR019814">
    <property type="entry name" value="Translation_initiation_fac_3_N"/>
</dbReference>
<reference evidence="6" key="1">
    <citation type="journal article" date="2010" name="Nature">
        <title>The Amphimedon queenslandica genome and the evolution of animal complexity.</title>
        <authorList>
            <person name="Srivastava M."/>
            <person name="Simakov O."/>
            <person name="Chapman J."/>
            <person name="Fahey B."/>
            <person name="Gauthier M.E."/>
            <person name="Mitros T."/>
            <person name="Richards G.S."/>
            <person name="Conaco C."/>
            <person name="Dacre M."/>
            <person name="Hellsten U."/>
            <person name="Larroux C."/>
            <person name="Putnam N.H."/>
            <person name="Stanke M."/>
            <person name="Adamska M."/>
            <person name="Darling A."/>
            <person name="Degnan S.M."/>
            <person name="Oakley T.H."/>
            <person name="Plachetzki D.C."/>
            <person name="Zhai Y."/>
            <person name="Adamski M."/>
            <person name="Calcino A."/>
            <person name="Cummins S.F."/>
            <person name="Goodstein D.M."/>
            <person name="Harris C."/>
            <person name="Jackson D.J."/>
            <person name="Leys S.P."/>
            <person name="Shu S."/>
            <person name="Woodcroft B.J."/>
            <person name="Vervoort M."/>
            <person name="Kosik K.S."/>
            <person name="Manning G."/>
            <person name="Degnan B.M."/>
            <person name="Rokhsar D.S."/>
        </authorList>
    </citation>
    <scope>NUCLEOTIDE SEQUENCE [LARGE SCALE GENOMIC DNA]</scope>
</reference>
<dbReference type="InParanoid" id="A0A1X7UHA3"/>
<sequence length="252" mass="29242">MLKFLLQRKIALPSTALRLCAINTRKYSQNVLRTGCIMSRRDQQLEHGRGLYVIFSSSRCYSRPSSRRIQYAERKSEKRKADKKKQVILIDQDGNNIGSMTLDVATQLTEAQGMELVTVKKGKGQEVTVCRMMSKKDIYDKNKKLKEQNKKDPKSVTKDIKFTIGISPHDIENKVSQIQNILERRNNVKIWIQTKLRSRQWEIDEMREAEQKRQMDLLDSILASIKDTGVPMGDRKWSKKDLLLTVRSTVKI</sequence>
<accession>A0A1X7UHA3</accession>
<dbReference type="Pfam" id="PF05198">
    <property type="entry name" value="IF3_N"/>
    <property type="match status" value="1"/>
</dbReference>
<dbReference type="GO" id="GO:0032790">
    <property type="term" value="P:ribosome disassembly"/>
    <property type="evidence" value="ECO:0007669"/>
    <property type="project" value="TreeGrafter"/>
</dbReference>
<dbReference type="GO" id="GO:0005739">
    <property type="term" value="C:mitochondrion"/>
    <property type="evidence" value="ECO:0007669"/>
    <property type="project" value="TreeGrafter"/>
</dbReference>
<dbReference type="eggNOG" id="ENOG502R297">
    <property type="taxonomic scope" value="Eukaryota"/>
</dbReference>
<keyword evidence="2" id="KW-0396">Initiation factor</keyword>
<dbReference type="InterPro" id="IPR036788">
    <property type="entry name" value="T_IF-3_C_sf"/>
</dbReference>
<dbReference type="InterPro" id="IPR036787">
    <property type="entry name" value="T_IF-3_N_sf"/>
</dbReference>
<dbReference type="OrthoDB" id="21573at2759"/>
<evidence type="ECO:0000259" key="4">
    <source>
        <dbReference type="Pfam" id="PF05198"/>
    </source>
</evidence>
<keyword evidence="6" id="KW-1185">Reference proteome</keyword>
<dbReference type="KEGG" id="aqu:105313352"/>
<evidence type="ECO:0000256" key="2">
    <source>
        <dbReference type="ARBA" id="ARBA00022540"/>
    </source>
</evidence>
<dbReference type="EnsemblMetazoa" id="XM_011406702.2">
    <property type="protein sequence ID" value="XP_011405004.1"/>
    <property type="gene ID" value="LOC105313352"/>
</dbReference>
<protein>
    <recommendedName>
        <fullName evidence="4">Translation initiation factor 3 N-terminal domain-containing protein</fullName>
    </recommendedName>
</protein>
<comment type="similarity">
    <text evidence="1">Belongs to the IF-3 family.</text>
</comment>
<dbReference type="InterPro" id="IPR001288">
    <property type="entry name" value="Translation_initiation_fac_3"/>
</dbReference>
<reference evidence="5" key="2">
    <citation type="submission" date="2017-05" db="UniProtKB">
        <authorList>
            <consortium name="EnsemblMetazoa"/>
        </authorList>
    </citation>
    <scope>IDENTIFICATION</scope>
</reference>
<dbReference type="PANTHER" id="PTHR10938">
    <property type="entry name" value="TRANSLATION INITIATION FACTOR IF-3"/>
    <property type="match status" value="1"/>
</dbReference>
<evidence type="ECO:0000313" key="6">
    <source>
        <dbReference type="Proteomes" id="UP000007879"/>
    </source>
</evidence>
<name>A0A1X7UHA3_AMPQE</name>
<dbReference type="Proteomes" id="UP000007879">
    <property type="component" value="Unassembled WGS sequence"/>
</dbReference>
<feature type="domain" description="Translation initiation factor 3 N-terminal" evidence="4">
    <location>
        <begin position="84"/>
        <end position="148"/>
    </location>
</feature>
<dbReference type="AlphaFoldDB" id="A0A1X7UHA3"/>
<dbReference type="SUPFAM" id="SSF55200">
    <property type="entry name" value="Translation initiation factor IF3, C-terminal domain"/>
    <property type="match status" value="1"/>
</dbReference>
<dbReference type="EnsemblMetazoa" id="Aqu2.1.27344_001">
    <property type="protein sequence ID" value="Aqu2.1.27344_001"/>
    <property type="gene ID" value="Aqu2.1.27344"/>
</dbReference>
<dbReference type="PANTHER" id="PTHR10938:SF0">
    <property type="entry name" value="TRANSLATION INITIATION FACTOR IF-3, MITOCHONDRIAL"/>
    <property type="match status" value="1"/>
</dbReference>
<dbReference type="GO" id="GO:0070124">
    <property type="term" value="P:mitochondrial translational initiation"/>
    <property type="evidence" value="ECO:0007669"/>
    <property type="project" value="TreeGrafter"/>
</dbReference>
<keyword evidence="3" id="KW-0648">Protein biosynthesis</keyword>